<dbReference type="PANTHER" id="PTHR48099">
    <property type="entry name" value="C-1-TETRAHYDROFOLATE SYNTHASE, CYTOPLASMIC-RELATED"/>
    <property type="match status" value="1"/>
</dbReference>
<evidence type="ECO:0000256" key="5">
    <source>
        <dbReference type="ARBA" id="ARBA00012295"/>
    </source>
</evidence>
<comment type="similarity">
    <text evidence="2">In the N-terminal section; belongs to the tetrahydrofolate dehydrogenase/cyclohydrolase family.</text>
</comment>
<sequence length="831" mass="89427">IVSEILRLNEDPNVQGLALDLPESLYSSKVLNAVKPEKDVDGLSSVNLGRLVHGDVYDCLVPPTVCAVVELLEDIDGKKVLLVGVHGAEGAALQSVLQHQGAAVLSCHWKAPQLQSELGQADAVVFGSTKPDDVPVSWIKPGATIIHCARGLLAEKHNYGQQNNPAAEKTVGSLAVAMRMQNMVKNMERWIQSQQYRKWDLHCLKLQPLSPVPSDIEISRAQSPKAVDVLAKEIGLLTDEIEIYGQTKAKVRLSLLERLKDQPDGKYVLVAGITPTPLGEGKSTVTIGLVQALTAHLNINSFACLRQPSQGPTFGVKGGAAGGGYAQVIPMEEFNLHLTGDIHAITAANNLLAAAIDARILHENTQSDKSLYNRLVPVVNGVRGFSAIQLARLRRLGINKTDPGTLTEEEISKFVRLDIDPSTITWQRVVDTNDRFLRRITVGQANTEKGFVRQAQFDIAVASEIMAILALTSSLQDMKERLGKMVVANDHKGEPVTAEDLGVTGALAVLMKDAVKPTLMQTLEGTPVFVHAGPFANIAHGNSSVLADKIALKLVGEKGFVVTEAGFGADIGMEKFFNIKCRASGLVPSVVVLVATVRALKMHGGGPNVTAGAPLKKEYTEENLQLVADGCCNLQKQIQITQLFGVPVVVALNVFKTDSPAEVDLVCKIAKESGAFDAVPCNHWSAGGKGAVKLAQAVEKAANQKNSFKYLYSLELPIVEKIRIIAQKVYGAEDVELSPIAQSQVDRYSRQGFGNLPICMAKTHLSLSHQPERKGVPTGFVLPISDVRASIGAGFIYPLVGTMSTMPGLPTRPCFYDIDLDPITEQVKGLF</sequence>
<dbReference type="Gene3D" id="3.40.50.720">
    <property type="entry name" value="NAD(P)-binding Rossmann-like Domain"/>
    <property type="match status" value="1"/>
</dbReference>
<evidence type="ECO:0000256" key="3">
    <source>
        <dbReference type="ARBA" id="ARBA00006985"/>
    </source>
</evidence>
<dbReference type="UniPathway" id="UPA00193"/>
<dbReference type="FunFam" id="1.10.8.770:FF:000001">
    <property type="entry name" value="Methylenetetrahydrofolate dehydrogenase (NADP+ dependent) 1 like"/>
    <property type="match status" value="1"/>
</dbReference>
<dbReference type="Gene3D" id="3.40.50.10860">
    <property type="entry name" value="Leucine Dehydrogenase, chain A, domain 1"/>
    <property type="match status" value="1"/>
</dbReference>
<feature type="domain" description="Tetrahydrofolate dehydrogenase/cyclohydrolase NAD(P)-binding" evidence="10">
    <location>
        <begin position="62"/>
        <end position="187"/>
    </location>
</feature>
<dbReference type="FunFam" id="3.40.50.300:FF:000627">
    <property type="entry name" value="Methylenetetrahydrofolate dehydrogenase (NADP+ dependent) 1 like"/>
    <property type="match status" value="1"/>
</dbReference>
<organism evidence="11 12">
    <name type="scientific">Brachypodius melanocephalos</name>
    <name type="common">black-headed bulbul</name>
    <dbReference type="NCBI Taxonomy" id="3235156"/>
    <lineage>
        <taxon>Eukaryota</taxon>
        <taxon>Metazoa</taxon>
        <taxon>Chordata</taxon>
        <taxon>Craniata</taxon>
        <taxon>Vertebrata</taxon>
        <taxon>Euteleostomi</taxon>
        <taxon>Archelosauria</taxon>
        <taxon>Archosauria</taxon>
        <taxon>Dinosauria</taxon>
        <taxon>Saurischia</taxon>
        <taxon>Theropoda</taxon>
        <taxon>Coelurosauria</taxon>
        <taxon>Aves</taxon>
        <taxon>Neognathae</taxon>
        <taxon>Neoaves</taxon>
        <taxon>Telluraves</taxon>
        <taxon>Australaves</taxon>
        <taxon>Passeriformes</taxon>
        <taxon>Sylvioidea</taxon>
        <taxon>Pycnonotidae</taxon>
        <taxon>Brachypodius</taxon>
    </lineage>
</organism>
<keyword evidence="9" id="KW-0067">ATP-binding</keyword>
<dbReference type="EC" id="6.3.4.3" evidence="5"/>
<reference evidence="11 12" key="1">
    <citation type="submission" date="2019-09" db="EMBL/GenBank/DDBJ databases">
        <title>Bird 10,000 Genomes (B10K) Project - Family phase.</title>
        <authorList>
            <person name="Zhang G."/>
        </authorList>
    </citation>
    <scope>NUCLEOTIDE SEQUENCE [LARGE SCALE GENOMIC DNA]</scope>
    <source>
        <strain evidence="11">OUT-0037</strain>
        <tissue evidence="11">Liver</tissue>
    </source>
</reference>
<dbReference type="InterPro" id="IPR027417">
    <property type="entry name" value="P-loop_NTPase"/>
</dbReference>
<dbReference type="InterPro" id="IPR046346">
    <property type="entry name" value="Aminoacid_DH-like_N_sf"/>
</dbReference>
<dbReference type="PROSITE" id="PS00722">
    <property type="entry name" value="FTHFS_2"/>
    <property type="match status" value="1"/>
</dbReference>
<evidence type="ECO:0000256" key="1">
    <source>
        <dbReference type="ARBA" id="ARBA00004777"/>
    </source>
</evidence>
<accession>A0A7K7MPV5</accession>
<dbReference type="Pfam" id="PF02882">
    <property type="entry name" value="THF_DHG_CYH_C"/>
    <property type="match status" value="1"/>
</dbReference>
<dbReference type="GO" id="GO:0005739">
    <property type="term" value="C:mitochondrion"/>
    <property type="evidence" value="ECO:0007669"/>
    <property type="project" value="TreeGrafter"/>
</dbReference>
<comment type="subunit">
    <text evidence="4">Homodimer.</text>
</comment>
<dbReference type="GO" id="GO:0004329">
    <property type="term" value="F:formate-tetrahydrofolate ligase activity"/>
    <property type="evidence" value="ECO:0007669"/>
    <property type="project" value="UniProtKB-EC"/>
</dbReference>
<feature type="non-terminal residue" evidence="11">
    <location>
        <position position="1"/>
    </location>
</feature>
<dbReference type="PROSITE" id="PS00721">
    <property type="entry name" value="FTHFS_1"/>
    <property type="match status" value="1"/>
</dbReference>
<dbReference type="GO" id="GO:0005524">
    <property type="term" value="F:ATP binding"/>
    <property type="evidence" value="ECO:0007669"/>
    <property type="project" value="UniProtKB-KW"/>
</dbReference>
<dbReference type="PRINTS" id="PR00085">
    <property type="entry name" value="THFDHDRGNASE"/>
</dbReference>
<dbReference type="GO" id="GO:0046394">
    <property type="term" value="P:carboxylic acid biosynthetic process"/>
    <property type="evidence" value="ECO:0007669"/>
    <property type="project" value="UniProtKB-ARBA"/>
</dbReference>
<feature type="non-terminal residue" evidence="11">
    <location>
        <position position="831"/>
    </location>
</feature>
<dbReference type="InterPro" id="IPR036291">
    <property type="entry name" value="NAD(P)-bd_dom_sf"/>
</dbReference>
<dbReference type="InterPro" id="IPR000559">
    <property type="entry name" value="Formate_THF_ligase"/>
</dbReference>
<dbReference type="FunFam" id="3.40.50.300:FF:000556">
    <property type="entry name" value="Methylenetetrahydrofolate dehydrogenase (NADP+ dependent) 1 like"/>
    <property type="match status" value="1"/>
</dbReference>
<dbReference type="Pfam" id="PF01268">
    <property type="entry name" value="FTHFS"/>
    <property type="match status" value="1"/>
</dbReference>
<evidence type="ECO:0000313" key="12">
    <source>
        <dbReference type="Proteomes" id="UP000540762"/>
    </source>
</evidence>
<evidence type="ECO:0000256" key="8">
    <source>
        <dbReference type="ARBA" id="ARBA00022741"/>
    </source>
</evidence>
<keyword evidence="12" id="KW-1185">Reference proteome</keyword>
<dbReference type="GO" id="GO:0035999">
    <property type="term" value="P:tetrahydrofolate interconversion"/>
    <property type="evidence" value="ECO:0007669"/>
    <property type="project" value="UniProtKB-UniPathway"/>
</dbReference>
<protein>
    <recommendedName>
        <fullName evidence="5">formate--tetrahydrofolate ligase</fullName>
        <ecNumber evidence="5">6.3.4.3</ecNumber>
    </recommendedName>
</protein>
<comment type="pathway">
    <text evidence="1">One-carbon metabolism; tetrahydrofolate interconversion.</text>
</comment>
<evidence type="ECO:0000259" key="10">
    <source>
        <dbReference type="Pfam" id="PF02882"/>
    </source>
</evidence>
<dbReference type="InterPro" id="IPR020628">
    <property type="entry name" value="Formate_THF_ligase_CS"/>
</dbReference>
<dbReference type="EMBL" id="VZSR01003807">
    <property type="protein sequence ID" value="NWZ44935.1"/>
    <property type="molecule type" value="Genomic_DNA"/>
</dbReference>
<evidence type="ECO:0000256" key="2">
    <source>
        <dbReference type="ARBA" id="ARBA00005559"/>
    </source>
</evidence>
<dbReference type="SUPFAM" id="SSF51735">
    <property type="entry name" value="NAD(P)-binding Rossmann-fold domains"/>
    <property type="match status" value="1"/>
</dbReference>
<dbReference type="SUPFAM" id="SSF52540">
    <property type="entry name" value="P-loop containing nucleoside triphosphate hydrolases"/>
    <property type="match status" value="1"/>
</dbReference>
<dbReference type="AlphaFoldDB" id="A0A7K7MPV5"/>
<dbReference type="FunFam" id="3.10.410.10:FF:000001">
    <property type="entry name" value="Putative formate--tetrahydrofolate ligase"/>
    <property type="match status" value="1"/>
</dbReference>
<dbReference type="InterPro" id="IPR000672">
    <property type="entry name" value="THF_DH/CycHdrlase"/>
</dbReference>
<evidence type="ECO:0000256" key="4">
    <source>
        <dbReference type="ARBA" id="ARBA00011738"/>
    </source>
</evidence>
<evidence type="ECO:0000256" key="7">
    <source>
        <dbReference type="ARBA" id="ARBA00022598"/>
    </source>
</evidence>
<comment type="caution">
    <text evidence="11">The sequence shown here is derived from an EMBL/GenBank/DDBJ whole genome shotgun (WGS) entry which is preliminary data.</text>
</comment>
<comment type="similarity">
    <text evidence="3">In the C-terminal section; belongs to the formate--tetrahydrofolate ligase family.</text>
</comment>
<dbReference type="GO" id="GO:0004488">
    <property type="term" value="F:methylenetetrahydrofolate dehydrogenase (NADP+) activity"/>
    <property type="evidence" value="ECO:0007669"/>
    <property type="project" value="InterPro"/>
</dbReference>
<name>A0A7K7MPV5_9PASS</name>
<evidence type="ECO:0000256" key="6">
    <source>
        <dbReference type="ARBA" id="ARBA00022563"/>
    </source>
</evidence>
<evidence type="ECO:0000256" key="9">
    <source>
        <dbReference type="ARBA" id="ARBA00022840"/>
    </source>
</evidence>
<dbReference type="Gene3D" id="3.10.410.10">
    <property type="entry name" value="Formyltetrahydrofolate synthetase, domain 3"/>
    <property type="match status" value="1"/>
</dbReference>
<dbReference type="HAMAP" id="MF_01543">
    <property type="entry name" value="FTHFS"/>
    <property type="match status" value="1"/>
</dbReference>
<dbReference type="GO" id="GO:0005829">
    <property type="term" value="C:cytosol"/>
    <property type="evidence" value="ECO:0007669"/>
    <property type="project" value="TreeGrafter"/>
</dbReference>
<evidence type="ECO:0000313" key="11">
    <source>
        <dbReference type="EMBL" id="NWZ44935.1"/>
    </source>
</evidence>
<dbReference type="CDD" id="cd00477">
    <property type="entry name" value="FTHFS"/>
    <property type="match status" value="1"/>
</dbReference>
<gene>
    <name evidence="11" type="primary">Mthfd1l</name>
    <name evidence="11" type="ORF">BRAATR_R10033</name>
</gene>
<dbReference type="SUPFAM" id="SSF53223">
    <property type="entry name" value="Aminoacid dehydrogenase-like, N-terminal domain"/>
    <property type="match status" value="1"/>
</dbReference>
<keyword evidence="6" id="KW-0554">One-carbon metabolism</keyword>
<dbReference type="Gene3D" id="3.40.50.300">
    <property type="entry name" value="P-loop containing nucleotide triphosphate hydrolases"/>
    <property type="match status" value="2"/>
</dbReference>
<dbReference type="Proteomes" id="UP000540762">
    <property type="component" value="Unassembled WGS sequence"/>
</dbReference>
<dbReference type="InterPro" id="IPR020631">
    <property type="entry name" value="THF_DH/CycHdrlase_NAD-bd_dom"/>
</dbReference>
<keyword evidence="7" id="KW-0436">Ligase</keyword>
<proteinExistence type="inferred from homology"/>
<dbReference type="PANTHER" id="PTHR48099:SF12">
    <property type="entry name" value="MONOFUNCTIONAL C1-TETRAHYDROFOLATE SYNTHASE, MITOCHONDRIAL"/>
    <property type="match status" value="1"/>
</dbReference>
<dbReference type="Gene3D" id="1.10.8.770">
    <property type="match status" value="1"/>
</dbReference>
<keyword evidence="8" id="KW-0547">Nucleotide-binding</keyword>